<comment type="subcellular location">
    <subcellularLocation>
        <location evidence="1">Cell inner membrane</location>
        <topology evidence="1">Multi-pass membrane protein</topology>
    </subcellularLocation>
</comment>
<dbReference type="SUPFAM" id="SSF58104">
    <property type="entry name" value="Methyl-accepting chemotaxis protein (MCP) signaling domain"/>
    <property type="match status" value="1"/>
</dbReference>
<dbReference type="STRING" id="388408.LAX5112_01782"/>
<dbReference type="SMART" id="SM00304">
    <property type="entry name" value="HAMP"/>
    <property type="match status" value="1"/>
</dbReference>
<keyword evidence="3" id="KW-0145">Chemotaxis</keyword>
<feature type="domain" description="HAMP" evidence="14">
    <location>
        <begin position="315"/>
        <end position="368"/>
    </location>
</feature>
<dbReference type="Pfam" id="PF02743">
    <property type="entry name" value="dCache_1"/>
    <property type="match status" value="1"/>
</dbReference>
<dbReference type="InterPro" id="IPR033479">
    <property type="entry name" value="dCache_1"/>
</dbReference>
<dbReference type="Gene3D" id="1.10.287.950">
    <property type="entry name" value="Methyl-accepting chemotaxis protein"/>
    <property type="match status" value="1"/>
</dbReference>
<dbReference type="GO" id="GO:0006935">
    <property type="term" value="P:chemotaxis"/>
    <property type="evidence" value="ECO:0007669"/>
    <property type="project" value="UniProtKB-KW"/>
</dbReference>
<keyword evidence="8 10" id="KW-0807">Transducer</keyword>
<feature type="domain" description="T-SNARE coiled-coil homology" evidence="13">
    <location>
        <begin position="560"/>
        <end position="622"/>
    </location>
</feature>
<dbReference type="EMBL" id="CXWD01000006">
    <property type="protein sequence ID" value="CTQ68551.1"/>
    <property type="molecule type" value="Genomic_DNA"/>
</dbReference>
<keyword evidence="4" id="KW-0997">Cell inner membrane</keyword>
<dbReference type="AlphaFoldDB" id="A0A0M7A1S7"/>
<evidence type="ECO:0000256" key="2">
    <source>
        <dbReference type="ARBA" id="ARBA00022475"/>
    </source>
</evidence>
<protein>
    <recommendedName>
        <fullName evidence="17">Methyl-accepting chemotaxis sensory transducer with Cache sensor</fullName>
    </recommendedName>
</protein>
<evidence type="ECO:0000256" key="6">
    <source>
        <dbReference type="ARBA" id="ARBA00022989"/>
    </source>
</evidence>
<evidence type="ECO:0000256" key="8">
    <source>
        <dbReference type="ARBA" id="ARBA00023224"/>
    </source>
</evidence>
<evidence type="ECO:0000256" key="5">
    <source>
        <dbReference type="ARBA" id="ARBA00022692"/>
    </source>
</evidence>
<dbReference type="InterPro" id="IPR000727">
    <property type="entry name" value="T_SNARE_dom"/>
</dbReference>
<dbReference type="PANTHER" id="PTHR32089">
    <property type="entry name" value="METHYL-ACCEPTING CHEMOTAXIS PROTEIN MCPB"/>
    <property type="match status" value="1"/>
</dbReference>
<dbReference type="SMART" id="SM00283">
    <property type="entry name" value="MA"/>
    <property type="match status" value="1"/>
</dbReference>
<evidence type="ECO:0000256" key="7">
    <source>
        <dbReference type="ARBA" id="ARBA00023136"/>
    </source>
</evidence>
<gene>
    <name evidence="15" type="primary">mcpB_1</name>
    <name evidence="15" type="ORF">LAX5112_01782</name>
</gene>
<evidence type="ECO:0008006" key="17">
    <source>
        <dbReference type="Google" id="ProtNLM"/>
    </source>
</evidence>
<evidence type="ECO:0000259" key="12">
    <source>
        <dbReference type="PROSITE" id="PS50111"/>
    </source>
</evidence>
<evidence type="ECO:0000256" key="9">
    <source>
        <dbReference type="ARBA" id="ARBA00029447"/>
    </source>
</evidence>
<keyword evidence="5 11" id="KW-0812">Transmembrane</keyword>
<dbReference type="InterPro" id="IPR003660">
    <property type="entry name" value="HAMP_dom"/>
</dbReference>
<dbReference type="GO" id="GO:0005886">
    <property type="term" value="C:plasma membrane"/>
    <property type="evidence" value="ECO:0007669"/>
    <property type="project" value="UniProtKB-SubCell"/>
</dbReference>
<dbReference type="Pfam" id="PF00672">
    <property type="entry name" value="HAMP"/>
    <property type="match status" value="1"/>
</dbReference>
<dbReference type="Gene3D" id="1.10.8.500">
    <property type="entry name" value="HAMP domain in histidine kinase"/>
    <property type="match status" value="1"/>
</dbReference>
<feature type="transmembrane region" description="Helical" evidence="11">
    <location>
        <begin position="294"/>
        <end position="313"/>
    </location>
</feature>
<evidence type="ECO:0000256" key="3">
    <source>
        <dbReference type="ARBA" id="ARBA00022500"/>
    </source>
</evidence>
<dbReference type="CDD" id="cd12912">
    <property type="entry name" value="PDC2_MCP_like"/>
    <property type="match status" value="1"/>
</dbReference>
<dbReference type="PROSITE" id="PS50885">
    <property type="entry name" value="HAMP"/>
    <property type="match status" value="1"/>
</dbReference>
<dbReference type="InterPro" id="IPR029151">
    <property type="entry name" value="Sensor-like_sf"/>
</dbReference>
<feature type="domain" description="Methyl-accepting transducer" evidence="12">
    <location>
        <begin position="408"/>
        <end position="630"/>
    </location>
</feature>
<dbReference type="OrthoDB" id="9795133at2"/>
<reference evidence="16" key="1">
    <citation type="submission" date="2015-07" db="EMBL/GenBank/DDBJ databases">
        <authorList>
            <person name="Rodrigo-Torres Lidia"/>
            <person name="Arahal R.David."/>
        </authorList>
    </citation>
    <scope>NUCLEOTIDE SEQUENCE [LARGE SCALE GENOMIC DNA]</scope>
    <source>
        <strain evidence="16">CECT 5112</strain>
    </source>
</reference>
<evidence type="ECO:0000256" key="4">
    <source>
        <dbReference type="ARBA" id="ARBA00022519"/>
    </source>
</evidence>
<sequence length="664" mass="70006">MSDQLNTSGTSVVTQTPTKHAAKSIITKILLAAAAVIIAIFAGFGLFNDTLQRSAKSEEIRDYMTGVGFAEANSVRNWFQARLMLITSAAEGVARQESLGADFFDLPTLTSNFDGTYFGAQEDGKFTIWPETDLPEGYDPRVRPWYKDAIAANGPTITAPYQDASTDRLIVTAATPVKSGGTLSGVVGGDFDITEIAKMLSASDLGGNGYVFVANSQGTILIHPENELVSKPLSDLFPNDPVSVSSDTQYASTQFGDRIIQFVPIEGLPVDWQIGLSLDRNAAYASLASLRNSAFIATAIATVLMLVILGSLFQTLLARPLASVTRAMSEIAGGDLDCPVSGVERRDEIGSIANAVEVFKTNGKAQRHLEEEQASEQLAKQNRAETVDRLLNDFNHEIRGVLETVAHATGELEGTARELAETSERSSDDAASAAKTTGDTAANVRSVAAASEELTSSIAEIARRVEDQASIAGKASTAAANTDETVQSLVATTDRISQIVSLINDIAAQTNLLALNATIEAARAGEAGKGFAVVASEVKSLANQTAQATEEIATQIQAMQSVSDQTATAIKDIASVIGEMTEISQDISVSVEQQSMATTEISRNVNEVSSGTDAISETMSQVSSGAQSTGRNATDVLSTAEALMAQSKTLSSKVDQFFDGIRAA</sequence>
<evidence type="ECO:0000256" key="10">
    <source>
        <dbReference type="PROSITE-ProRule" id="PRU00284"/>
    </source>
</evidence>
<evidence type="ECO:0000256" key="1">
    <source>
        <dbReference type="ARBA" id="ARBA00004429"/>
    </source>
</evidence>
<name>A0A0M7A1S7_9HYPH</name>
<evidence type="ECO:0000313" key="16">
    <source>
        <dbReference type="Proteomes" id="UP000053235"/>
    </source>
</evidence>
<proteinExistence type="inferred from homology"/>
<accession>A0A0M7A1S7</accession>
<dbReference type="InterPro" id="IPR004089">
    <property type="entry name" value="MCPsignal_dom"/>
</dbReference>
<dbReference type="PROSITE" id="PS50111">
    <property type="entry name" value="CHEMOTAXIS_TRANSDUC_2"/>
    <property type="match status" value="1"/>
</dbReference>
<dbReference type="Gene3D" id="3.30.450.20">
    <property type="entry name" value="PAS domain"/>
    <property type="match status" value="2"/>
</dbReference>
<dbReference type="PANTHER" id="PTHR32089:SF112">
    <property type="entry name" value="LYSOZYME-LIKE PROTEIN-RELATED"/>
    <property type="match status" value="1"/>
</dbReference>
<dbReference type="GO" id="GO:0007165">
    <property type="term" value="P:signal transduction"/>
    <property type="evidence" value="ECO:0007669"/>
    <property type="project" value="UniProtKB-KW"/>
</dbReference>
<organism evidence="15 16">
    <name type="scientific">Roseibium alexandrii</name>
    <dbReference type="NCBI Taxonomy" id="388408"/>
    <lineage>
        <taxon>Bacteria</taxon>
        <taxon>Pseudomonadati</taxon>
        <taxon>Pseudomonadota</taxon>
        <taxon>Alphaproteobacteria</taxon>
        <taxon>Hyphomicrobiales</taxon>
        <taxon>Stappiaceae</taxon>
        <taxon>Roseibium</taxon>
    </lineage>
</organism>
<dbReference type="CDD" id="cd06225">
    <property type="entry name" value="HAMP"/>
    <property type="match status" value="1"/>
</dbReference>
<feature type="transmembrane region" description="Helical" evidence="11">
    <location>
        <begin position="25"/>
        <end position="47"/>
    </location>
</feature>
<evidence type="ECO:0000256" key="11">
    <source>
        <dbReference type="SAM" id="Phobius"/>
    </source>
</evidence>
<keyword evidence="16" id="KW-1185">Reference proteome</keyword>
<evidence type="ECO:0000259" key="14">
    <source>
        <dbReference type="PROSITE" id="PS50885"/>
    </source>
</evidence>
<evidence type="ECO:0000313" key="15">
    <source>
        <dbReference type="EMBL" id="CTQ68551.1"/>
    </source>
</evidence>
<dbReference type="Proteomes" id="UP000053235">
    <property type="component" value="Unassembled WGS sequence"/>
</dbReference>
<keyword evidence="2" id="KW-1003">Cell membrane</keyword>
<dbReference type="CDD" id="cd12913">
    <property type="entry name" value="PDC1_MCP_like"/>
    <property type="match status" value="1"/>
</dbReference>
<evidence type="ECO:0000259" key="13">
    <source>
        <dbReference type="PROSITE" id="PS50192"/>
    </source>
</evidence>
<keyword evidence="7 11" id="KW-0472">Membrane</keyword>
<dbReference type="SUPFAM" id="SSF103190">
    <property type="entry name" value="Sensory domain-like"/>
    <property type="match status" value="1"/>
</dbReference>
<dbReference type="PROSITE" id="PS50192">
    <property type="entry name" value="T_SNARE"/>
    <property type="match status" value="1"/>
</dbReference>
<dbReference type="Pfam" id="PF00015">
    <property type="entry name" value="MCPsignal"/>
    <property type="match status" value="1"/>
</dbReference>
<comment type="similarity">
    <text evidence="9">Belongs to the methyl-accepting chemotaxis (MCP) protein family.</text>
</comment>
<keyword evidence="6 11" id="KW-1133">Transmembrane helix</keyword>